<evidence type="ECO:0000313" key="1">
    <source>
        <dbReference type="EMBL" id="MBB3018605.1"/>
    </source>
</evidence>
<reference evidence="1 2" key="1">
    <citation type="submission" date="2020-08" db="EMBL/GenBank/DDBJ databases">
        <title>The Agave Microbiome: Exploring the role of microbial communities in plant adaptations to desert environments.</title>
        <authorList>
            <person name="Partida-Martinez L.P."/>
        </authorList>
    </citation>
    <scope>NUCLEOTIDE SEQUENCE [LARGE SCALE GENOMIC DNA]</scope>
    <source>
        <strain evidence="1 2">AT3.9</strain>
    </source>
</reference>
<gene>
    <name evidence="1" type="ORF">FHR70_001659</name>
</gene>
<evidence type="ECO:0000313" key="2">
    <source>
        <dbReference type="Proteomes" id="UP000532010"/>
    </source>
</evidence>
<dbReference type="RefSeq" id="WP_183449000.1">
    <property type="nucleotide sequence ID" value="NZ_JACHWB010000002.1"/>
</dbReference>
<dbReference type="Proteomes" id="UP000532010">
    <property type="component" value="Unassembled WGS sequence"/>
</dbReference>
<accession>A0A7W4YVP3</accession>
<organism evidence="1 2">
    <name type="scientific">Microvirga lupini</name>
    <dbReference type="NCBI Taxonomy" id="420324"/>
    <lineage>
        <taxon>Bacteria</taxon>
        <taxon>Pseudomonadati</taxon>
        <taxon>Pseudomonadota</taxon>
        <taxon>Alphaproteobacteria</taxon>
        <taxon>Hyphomicrobiales</taxon>
        <taxon>Methylobacteriaceae</taxon>
        <taxon>Microvirga</taxon>
    </lineage>
</organism>
<dbReference type="EMBL" id="JACHWB010000002">
    <property type="protein sequence ID" value="MBB3018605.1"/>
    <property type="molecule type" value="Genomic_DNA"/>
</dbReference>
<dbReference type="InterPro" id="IPR006944">
    <property type="entry name" value="Phage/GTA_portal"/>
</dbReference>
<dbReference type="InterPro" id="IPR006427">
    <property type="entry name" value="Portal_HK97"/>
</dbReference>
<dbReference type="Pfam" id="PF04860">
    <property type="entry name" value="Phage_portal"/>
    <property type="match status" value="1"/>
</dbReference>
<protein>
    <submittedName>
        <fullName evidence="1">HK97 family phage portal protein</fullName>
    </submittedName>
</protein>
<sequence>MGFLARLFGMERREAGFVPDPYLAPFLPLLPPGSFNARAVTPEHAVSVLAVAARCTSLISEGLASLPCTIYRRLSDGGREAIETHPLHRLLNDAANDAMSAFELRELLLRDLTTFGNAYARIVHDGRGAVAELHYLVYGGVGVERLSTGRLRYRYSDPLTGRNSVFLPEEIVHLRCFSKDGLIGISPLMRSAGAVSLAMAQADLAETQANRGFVPDMSFETEGTWPVTEQGETAFRRLKEDLTARLRGMGRDGRPLLLEGGLKAKPLAAPGREQQFFEARVLSLEDVARIYGVPLSVVGLGKNASYGSLTEESRALRQNCFAPWSRRVEAQLQLALLSAEGRREYTIEHDLSGLERGDMLARLQAYEIGIRSEIWNPNEVRIWEGMGRREGGDTFRNPAVSHASPQDSALE</sequence>
<keyword evidence="2" id="KW-1185">Reference proteome</keyword>
<proteinExistence type="predicted"/>
<dbReference type="AlphaFoldDB" id="A0A7W4YVP3"/>
<comment type="caution">
    <text evidence="1">The sequence shown here is derived from an EMBL/GenBank/DDBJ whole genome shotgun (WGS) entry which is preliminary data.</text>
</comment>
<name>A0A7W4YVP3_9HYPH</name>
<dbReference type="NCBIfam" id="TIGR01537">
    <property type="entry name" value="portal_HK97"/>
    <property type="match status" value="1"/>
</dbReference>